<feature type="domain" description="Luciferase-like" evidence="2">
    <location>
        <begin position="21"/>
        <end position="306"/>
    </location>
</feature>
<dbReference type="OrthoDB" id="3284378at2"/>
<dbReference type="HOGENOM" id="CLU_027853_5_0_11"/>
<dbReference type="PANTHER" id="PTHR43244:SF1">
    <property type="entry name" value="5,10-METHYLENETETRAHYDROMETHANOPTERIN REDUCTASE"/>
    <property type="match status" value="1"/>
</dbReference>
<keyword evidence="1" id="KW-0560">Oxidoreductase</keyword>
<dbReference type="InterPro" id="IPR036661">
    <property type="entry name" value="Luciferase-like_sf"/>
</dbReference>
<dbReference type="Gene3D" id="3.20.20.30">
    <property type="entry name" value="Luciferase-like domain"/>
    <property type="match status" value="1"/>
</dbReference>
<dbReference type="InterPro" id="IPR011251">
    <property type="entry name" value="Luciferase-like_dom"/>
</dbReference>
<dbReference type="PANTHER" id="PTHR43244">
    <property type="match status" value="1"/>
</dbReference>
<evidence type="ECO:0000256" key="1">
    <source>
        <dbReference type="ARBA" id="ARBA00023002"/>
    </source>
</evidence>
<dbReference type="AlphaFoldDB" id="D2S5F0"/>
<gene>
    <name evidence="3" type="ordered locus">Gobs_2574</name>
</gene>
<dbReference type="eggNOG" id="COG2141">
    <property type="taxonomic scope" value="Bacteria"/>
</dbReference>
<evidence type="ECO:0000313" key="3">
    <source>
        <dbReference type="EMBL" id="ADB75230.1"/>
    </source>
</evidence>
<dbReference type="SUPFAM" id="SSF51679">
    <property type="entry name" value="Bacterial luciferase-like"/>
    <property type="match status" value="1"/>
</dbReference>
<organism evidence="3 4">
    <name type="scientific">Geodermatophilus obscurus (strain ATCC 25078 / DSM 43160 / JCM 3152 / CCUG 61914 / KCC A-0152 / KCTC 9177 / NBRC 13315 / NRRL B-3577 / G-20)</name>
    <dbReference type="NCBI Taxonomy" id="526225"/>
    <lineage>
        <taxon>Bacteria</taxon>
        <taxon>Bacillati</taxon>
        <taxon>Actinomycetota</taxon>
        <taxon>Actinomycetes</taxon>
        <taxon>Geodermatophilales</taxon>
        <taxon>Geodermatophilaceae</taxon>
        <taxon>Geodermatophilus</taxon>
    </lineage>
</organism>
<dbReference type="Pfam" id="PF00296">
    <property type="entry name" value="Bac_luciferase"/>
    <property type="match status" value="1"/>
</dbReference>
<name>D2S5F0_GEOOG</name>
<dbReference type="KEGG" id="gob:Gobs_2574"/>
<keyword evidence="4" id="KW-1185">Reference proteome</keyword>
<dbReference type="GO" id="GO:0016705">
    <property type="term" value="F:oxidoreductase activity, acting on paired donors, with incorporation or reduction of molecular oxygen"/>
    <property type="evidence" value="ECO:0007669"/>
    <property type="project" value="InterPro"/>
</dbReference>
<evidence type="ECO:0000259" key="2">
    <source>
        <dbReference type="Pfam" id="PF00296"/>
    </source>
</evidence>
<proteinExistence type="predicted"/>
<accession>D2S5F0</accession>
<sequence>MSTDRPLAVGLPPMETRRDVVLHVATRAEELGYAAFYLAEGWGHDASVLLAEIAVRTSRIRIGTGVVNVWGRSAASIAMLATSLGEVSGGRFVLGLGAGSPQLAEGLHDVAFRAPVQRLAETTRQVRRLLDGERLLPTAPGRSRPLRLAVRPSSDIPIQLAALGPEAVRLAGELADAWYPFLLPVSGLKDGIRLLEEGVARGRPGRPLPQIRPGLPVAVSPDPAEARQLAWWWVSFYLTSMGPLYARTLRAYGLGEAVDAVLGSDSVAASNGPPQRAAPLLDELTVWGDATAATQLLDRWYAAGADMPVLVLPPGRALDELDHMLEDLRPRSQAQQTVTRPALMLV</sequence>
<protein>
    <recommendedName>
        <fullName evidence="2">Luciferase-like domain-containing protein</fullName>
    </recommendedName>
</protein>
<dbReference type="STRING" id="526225.Gobs_2574"/>
<dbReference type="InterPro" id="IPR050564">
    <property type="entry name" value="F420-G6PD/mer"/>
</dbReference>
<dbReference type="CDD" id="cd01097">
    <property type="entry name" value="Tetrahydromethanopterin_reductase"/>
    <property type="match status" value="1"/>
</dbReference>
<dbReference type="Proteomes" id="UP000001382">
    <property type="component" value="Chromosome"/>
</dbReference>
<reference evidence="4" key="2">
    <citation type="submission" date="2010-01" db="EMBL/GenBank/DDBJ databases">
        <title>The complete genome of Geodermatophilus obscurus DSM 43160.</title>
        <authorList>
            <consortium name="US DOE Joint Genome Institute (JGI-PGF)"/>
            <person name="Lucas S."/>
            <person name="Copeland A."/>
            <person name="Lapidus A."/>
            <person name="Glavina del Rio T."/>
            <person name="Dalin E."/>
            <person name="Tice H."/>
            <person name="Bruce D."/>
            <person name="Goodwin L."/>
            <person name="Pitluck S."/>
            <person name="Kyrpides N."/>
            <person name="Mavromatis K."/>
            <person name="Ivanova N."/>
            <person name="Munk A.C."/>
            <person name="Brettin T."/>
            <person name="Detter J.C."/>
            <person name="Han C."/>
            <person name="Larimer F."/>
            <person name="Land M."/>
            <person name="Hauser L."/>
            <person name="Markowitz V."/>
            <person name="Cheng J.-F."/>
            <person name="Hugenholtz P."/>
            <person name="Woyke T."/>
            <person name="Wu D."/>
            <person name="Jando M."/>
            <person name="Schneider S."/>
            <person name="Klenk H.-P."/>
            <person name="Eisen J.A."/>
        </authorList>
    </citation>
    <scope>NUCLEOTIDE SEQUENCE [LARGE SCALE GENOMIC DNA]</scope>
    <source>
        <strain evidence="4">ATCC 25078 / DSM 43160 / JCM 3152 / KCC A-0152 / KCTC 9177 / NBRC 13315 / NRRL B-3577 / G-20</strain>
    </source>
</reference>
<dbReference type="EMBL" id="CP001867">
    <property type="protein sequence ID" value="ADB75230.1"/>
    <property type="molecule type" value="Genomic_DNA"/>
</dbReference>
<reference evidence="3 4" key="1">
    <citation type="journal article" date="2010" name="Stand. Genomic Sci.">
        <title>Complete genome sequence of Geodermatophilus obscurus type strain (G-20).</title>
        <authorList>
            <person name="Ivanova N."/>
            <person name="Sikorski J."/>
            <person name="Jando M."/>
            <person name="Munk C."/>
            <person name="Lapidus A."/>
            <person name="Glavina Del Rio T."/>
            <person name="Copeland A."/>
            <person name="Tice H."/>
            <person name="Cheng J.-F."/>
            <person name="Lucas S."/>
            <person name="Chen F."/>
            <person name="Nolan M."/>
            <person name="Bruce D."/>
            <person name="Goodwin L."/>
            <person name="Pitluck S."/>
            <person name="Mavromatis K."/>
            <person name="Mikhailova N."/>
            <person name="Pati A."/>
            <person name="Chen A."/>
            <person name="Palaniappan K."/>
            <person name="Land M."/>
            <person name="Hauser L."/>
            <person name="Chang Y.-J."/>
            <person name="Jeffries C.D."/>
            <person name="Meincke L."/>
            <person name="Brettin T."/>
            <person name="Detter J.C."/>
            <person name="Detter J.C."/>
            <person name="Rohde M."/>
            <person name="Goeker M."/>
            <person name="Bristow J."/>
            <person name="Eisen J.A."/>
            <person name="Markowitz V."/>
            <person name="Hugenholtz P."/>
            <person name="Kyrpides N.C."/>
            <person name="Klenk H.-P."/>
        </authorList>
    </citation>
    <scope>NUCLEOTIDE SEQUENCE [LARGE SCALE GENOMIC DNA]</scope>
    <source>
        <strain evidence="4">ATCC 25078 / DSM 43160 / JCM 3152 / KCC A-0152 / KCTC 9177 / NBRC 13315 / NRRL B-3577 / G-20</strain>
    </source>
</reference>
<evidence type="ECO:0000313" key="4">
    <source>
        <dbReference type="Proteomes" id="UP000001382"/>
    </source>
</evidence>